<dbReference type="Proteomes" id="UP001152888">
    <property type="component" value="Unassembled WGS sequence"/>
</dbReference>
<keyword evidence="1" id="KW-1133">Transmembrane helix</keyword>
<evidence type="ECO:0000313" key="2">
    <source>
        <dbReference type="EMBL" id="CAH1986129.1"/>
    </source>
</evidence>
<accession>A0A9P0PJ49</accession>
<evidence type="ECO:0000256" key="1">
    <source>
        <dbReference type="SAM" id="Phobius"/>
    </source>
</evidence>
<reference evidence="2" key="1">
    <citation type="submission" date="2022-03" db="EMBL/GenBank/DDBJ databases">
        <authorList>
            <person name="Sayadi A."/>
        </authorList>
    </citation>
    <scope>NUCLEOTIDE SEQUENCE</scope>
</reference>
<proteinExistence type="predicted"/>
<gene>
    <name evidence="2" type="ORF">ACAOBT_LOCUS17079</name>
</gene>
<feature type="transmembrane region" description="Helical" evidence="1">
    <location>
        <begin position="117"/>
        <end position="140"/>
    </location>
</feature>
<keyword evidence="3" id="KW-1185">Reference proteome</keyword>
<evidence type="ECO:0000313" key="3">
    <source>
        <dbReference type="Proteomes" id="UP001152888"/>
    </source>
</evidence>
<dbReference type="EMBL" id="CAKOFQ010006993">
    <property type="protein sequence ID" value="CAH1986129.1"/>
    <property type="molecule type" value="Genomic_DNA"/>
</dbReference>
<protein>
    <submittedName>
        <fullName evidence="2">Uncharacterized protein</fullName>
    </submittedName>
</protein>
<name>A0A9P0PJ49_ACAOB</name>
<sequence>MFTQTCPVLTECREKHARKQALLIGSDRTQSQQVHFVPGKTVEGESDLPLEELPLQGEQGFQVTSMPGSQTGGAAEMVSQKLRISQSAIIGMLRTVREPIVDYQENRGLSRTEQISFVTLITSLCTHAYTAAITILVMLWNLAPLLDGFVYFARFMLDRLIDIFETEDPKDKIVKSIVFLAEIVIVMFIIFLIMGLIFMPVYVLTARIIGKVWGMVAW</sequence>
<comment type="caution">
    <text evidence="2">The sequence shown here is derived from an EMBL/GenBank/DDBJ whole genome shotgun (WGS) entry which is preliminary data.</text>
</comment>
<organism evidence="2 3">
    <name type="scientific">Acanthoscelides obtectus</name>
    <name type="common">Bean weevil</name>
    <name type="synonym">Bruchus obtectus</name>
    <dbReference type="NCBI Taxonomy" id="200917"/>
    <lineage>
        <taxon>Eukaryota</taxon>
        <taxon>Metazoa</taxon>
        <taxon>Ecdysozoa</taxon>
        <taxon>Arthropoda</taxon>
        <taxon>Hexapoda</taxon>
        <taxon>Insecta</taxon>
        <taxon>Pterygota</taxon>
        <taxon>Neoptera</taxon>
        <taxon>Endopterygota</taxon>
        <taxon>Coleoptera</taxon>
        <taxon>Polyphaga</taxon>
        <taxon>Cucujiformia</taxon>
        <taxon>Chrysomeloidea</taxon>
        <taxon>Chrysomelidae</taxon>
        <taxon>Bruchinae</taxon>
        <taxon>Bruchini</taxon>
        <taxon>Acanthoscelides</taxon>
    </lineage>
</organism>
<keyword evidence="1" id="KW-0812">Transmembrane</keyword>
<keyword evidence="1" id="KW-0472">Membrane</keyword>
<dbReference type="AlphaFoldDB" id="A0A9P0PJ49"/>
<feature type="transmembrane region" description="Helical" evidence="1">
    <location>
        <begin position="177"/>
        <end position="205"/>
    </location>
</feature>